<comment type="subcellular location">
    <subcellularLocation>
        <location evidence="5 6">Cytoplasm</location>
    </subcellularLocation>
</comment>
<comment type="catalytic activity">
    <reaction evidence="5 6">
        <text>D-erythro-1-(imidazol-4-yl)glycerol 3-phosphate = 3-(imidazol-4-yl)-2-oxopropyl phosphate + H2O</text>
        <dbReference type="Rhea" id="RHEA:11040"/>
        <dbReference type="ChEBI" id="CHEBI:15377"/>
        <dbReference type="ChEBI" id="CHEBI:57766"/>
        <dbReference type="ChEBI" id="CHEBI:58278"/>
        <dbReference type="EC" id="4.2.1.19"/>
    </reaction>
</comment>
<dbReference type="RefSeq" id="WP_390299142.1">
    <property type="nucleotide sequence ID" value="NZ_JBHULI010000005.1"/>
</dbReference>
<dbReference type="PANTHER" id="PTHR23133">
    <property type="entry name" value="IMIDAZOLEGLYCEROL-PHOSPHATE DEHYDRATASE HIS7"/>
    <property type="match status" value="1"/>
</dbReference>
<dbReference type="GO" id="GO:0004424">
    <property type="term" value="F:imidazoleglycerol-phosphate dehydratase activity"/>
    <property type="evidence" value="ECO:0007669"/>
    <property type="project" value="UniProtKB-EC"/>
</dbReference>
<keyword evidence="8" id="KW-1185">Reference proteome</keyword>
<dbReference type="Pfam" id="PF00475">
    <property type="entry name" value="IGPD"/>
    <property type="match status" value="1"/>
</dbReference>
<dbReference type="EMBL" id="JBHULI010000005">
    <property type="protein sequence ID" value="MFD2531665.1"/>
    <property type="molecule type" value="Genomic_DNA"/>
</dbReference>
<gene>
    <name evidence="5 7" type="primary">hisB</name>
    <name evidence="7" type="ORF">ACFSVN_04320</name>
</gene>
<dbReference type="CDD" id="cd07914">
    <property type="entry name" value="IGPD"/>
    <property type="match status" value="1"/>
</dbReference>
<comment type="pathway">
    <text evidence="1 5 6">Amino-acid biosynthesis; L-histidine biosynthesis; L-histidine from 5-phospho-alpha-D-ribose 1-diphosphate: step 6/9.</text>
</comment>
<dbReference type="Proteomes" id="UP001597460">
    <property type="component" value="Unassembled WGS sequence"/>
</dbReference>
<comment type="caution">
    <text evidence="7">The sequence shown here is derived from an EMBL/GenBank/DDBJ whole genome shotgun (WGS) entry which is preliminary data.</text>
</comment>
<evidence type="ECO:0000313" key="8">
    <source>
        <dbReference type="Proteomes" id="UP001597460"/>
    </source>
</evidence>
<keyword evidence="4 5" id="KW-0456">Lyase</keyword>
<dbReference type="PANTHER" id="PTHR23133:SF2">
    <property type="entry name" value="IMIDAZOLEGLYCEROL-PHOSPHATE DEHYDRATASE"/>
    <property type="match status" value="1"/>
</dbReference>
<dbReference type="PROSITE" id="PS00954">
    <property type="entry name" value="IGP_DEHYDRATASE_1"/>
    <property type="match status" value="1"/>
</dbReference>
<dbReference type="EC" id="4.2.1.19" evidence="5 6"/>
<evidence type="ECO:0000256" key="6">
    <source>
        <dbReference type="RuleBase" id="RU000599"/>
    </source>
</evidence>
<evidence type="ECO:0000256" key="2">
    <source>
        <dbReference type="ARBA" id="ARBA00022605"/>
    </source>
</evidence>
<dbReference type="InterPro" id="IPR038494">
    <property type="entry name" value="IGPD_sf"/>
</dbReference>
<dbReference type="SUPFAM" id="SSF54211">
    <property type="entry name" value="Ribosomal protein S5 domain 2-like"/>
    <property type="match status" value="2"/>
</dbReference>
<dbReference type="Gene3D" id="3.30.230.40">
    <property type="entry name" value="Imidazole glycerol phosphate dehydratase, domain 1"/>
    <property type="match status" value="2"/>
</dbReference>
<evidence type="ECO:0000256" key="4">
    <source>
        <dbReference type="ARBA" id="ARBA00023239"/>
    </source>
</evidence>
<name>A0ABW5JH41_9BACT</name>
<protein>
    <recommendedName>
        <fullName evidence="5 6">Imidazoleglycerol-phosphate dehydratase</fullName>
        <shortName evidence="5">IGPD</shortName>
        <ecNumber evidence="5 6">4.2.1.19</ecNumber>
    </recommendedName>
</protein>
<evidence type="ECO:0000313" key="7">
    <source>
        <dbReference type="EMBL" id="MFD2531665.1"/>
    </source>
</evidence>
<keyword evidence="2 5" id="KW-0028">Amino-acid biosynthesis</keyword>
<dbReference type="InterPro" id="IPR020568">
    <property type="entry name" value="Ribosomal_Su5_D2-typ_SF"/>
</dbReference>
<proteinExistence type="inferred from homology"/>
<keyword evidence="3 5" id="KW-0368">Histidine biosynthesis</keyword>
<reference evidence="8" key="1">
    <citation type="journal article" date="2019" name="Int. J. Syst. Evol. Microbiol.">
        <title>The Global Catalogue of Microorganisms (GCM) 10K type strain sequencing project: providing services to taxonomists for standard genome sequencing and annotation.</title>
        <authorList>
            <consortium name="The Broad Institute Genomics Platform"/>
            <consortium name="The Broad Institute Genome Sequencing Center for Infectious Disease"/>
            <person name="Wu L."/>
            <person name="Ma J."/>
        </authorList>
    </citation>
    <scope>NUCLEOTIDE SEQUENCE [LARGE SCALE GENOMIC DNA]</scope>
    <source>
        <strain evidence="8">KCTC 52042</strain>
    </source>
</reference>
<sequence>MLISISKNALKDPSGEFFFRQHTLSALKQIRESGRDLHIEQDSISVQQKQLLTQEGISFFEEGEADFTVDGEYGELVLSKEEQKLLSDENWYPIVDYITKESRKASLQRKTNETDISIDINLDGTGNADISTGLNFFDHMLDQIARHGLVDLKLKCKGDLEVDEHHTIEDVAIALGDVISKVLGNKKGIERYGFVLPMDEAQATVALDLSGRPYLVFEGDFKREYVGDFPTEMIKHFFYSLAMNLKATIHVSFAGENDHHKIEACFKGFARTLKMAIEQNGRIENLVPSSKGTL</sequence>
<dbReference type="InterPro" id="IPR000807">
    <property type="entry name" value="ImidazoleglycerolP_deHydtase"/>
</dbReference>
<evidence type="ECO:0000256" key="3">
    <source>
        <dbReference type="ARBA" id="ARBA00023102"/>
    </source>
</evidence>
<dbReference type="NCBIfam" id="NF002111">
    <property type="entry name" value="PRK00951.2-1"/>
    <property type="match status" value="1"/>
</dbReference>
<dbReference type="NCBIfam" id="NF002114">
    <property type="entry name" value="PRK00951.2-4"/>
    <property type="match status" value="1"/>
</dbReference>
<evidence type="ECO:0000256" key="1">
    <source>
        <dbReference type="ARBA" id="ARBA00005047"/>
    </source>
</evidence>
<organism evidence="7 8">
    <name type="scientific">Gracilimonas halophila</name>
    <dbReference type="NCBI Taxonomy" id="1834464"/>
    <lineage>
        <taxon>Bacteria</taxon>
        <taxon>Pseudomonadati</taxon>
        <taxon>Balneolota</taxon>
        <taxon>Balneolia</taxon>
        <taxon>Balneolales</taxon>
        <taxon>Balneolaceae</taxon>
        <taxon>Gracilimonas</taxon>
    </lineage>
</organism>
<evidence type="ECO:0000256" key="5">
    <source>
        <dbReference type="HAMAP-Rule" id="MF_00076"/>
    </source>
</evidence>
<dbReference type="InterPro" id="IPR020565">
    <property type="entry name" value="ImidazoleglycerP_deHydtase_CS"/>
</dbReference>
<comment type="similarity">
    <text evidence="5 6">Belongs to the imidazoleglycerol-phosphate dehydratase family.</text>
</comment>
<keyword evidence="5" id="KW-0963">Cytoplasm</keyword>
<accession>A0ABW5JH41</accession>
<dbReference type="PROSITE" id="PS00955">
    <property type="entry name" value="IGP_DEHYDRATASE_2"/>
    <property type="match status" value="1"/>
</dbReference>
<dbReference type="HAMAP" id="MF_00076">
    <property type="entry name" value="HisB"/>
    <property type="match status" value="1"/>
</dbReference>